<keyword evidence="3" id="KW-1185">Reference proteome</keyword>
<evidence type="ECO:0000313" key="2">
    <source>
        <dbReference type="EMBL" id="MFD1292720.1"/>
    </source>
</evidence>
<evidence type="ECO:0000259" key="1">
    <source>
        <dbReference type="SMART" id="SM01235"/>
    </source>
</evidence>
<sequence length="144" mass="16683">MKKVLLGVLVGIILIQLIRPNKNDSQNNTNHISTIAPIPSEVEAILKTSCYDCHSNSTIYPWYSEIAPVSWYLASHVNDGKEHLNLSEWTTYNSYQKEHILNNFEEVLVRHQMPLKSYLLVHKEAEMSKEQYNTLIAWVKTLEK</sequence>
<dbReference type="Pfam" id="PF14376">
    <property type="entry name" value="Haem_bd"/>
    <property type="match status" value="1"/>
</dbReference>
<dbReference type="InterPro" id="IPR025992">
    <property type="entry name" value="Haem-bd"/>
</dbReference>
<feature type="domain" description="Haem-binding" evidence="1">
    <location>
        <begin position="9"/>
        <end position="143"/>
    </location>
</feature>
<dbReference type="SMART" id="SM01235">
    <property type="entry name" value="Haem_bd"/>
    <property type="match status" value="1"/>
</dbReference>
<dbReference type="EMBL" id="JBHTMV010000002">
    <property type="protein sequence ID" value="MFD1292720.1"/>
    <property type="molecule type" value="Genomic_DNA"/>
</dbReference>
<comment type="caution">
    <text evidence="2">The sequence shown here is derived from an EMBL/GenBank/DDBJ whole genome shotgun (WGS) entry which is preliminary data.</text>
</comment>
<dbReference type="RefSeq" id="WP_386807502.1">
    <property type="nucleotide sequence ID" value="NZ_JBHTMV010000002.1"/>
</dbReference>
<name>A0ABW3WN27_9FLAO</name>
<gene>
    <name evidence="2" type="ORF">ACFQ5N_02635</name>
</gene>
<proteinExistence type="predicted"/>
<accession>A0ABW3WN27</accession>
<dbReference type="Proteomes" id="UP001597241">
    <property type="component" value="Unassembled WGS sequence"/>
</dbReference>
<protein>
    <submittedName>
        <fullName evidence="2">Heme-binding domain-containing protein</fullName>
    </submittedName>
</protein>
<reference evidence="3" key="1">
    <citation type="journal article" date="2019" name="Int. J. Syst. Evol. Microbiol.">
        <title>The Global Catalogue of Microorganisms (GCM) 10K type strain sequencing project: providing services to taxonomists for standard genome sequencing and annotation.</title>
        <authorList>
            <consortium name="The Broad Institute Genomics Platform"/>
            <consortium name="The Broad Institute Genome Sequencing Center for Infectious Disease"/>
            <person name="Wu L."/>
            <person name="Ma J."/>
        </authorList>
    </citation>
    <scope>NUCLEOTIDE SEQUENCE [LARGE SCALE GENOMIC DNA]</scope>
    <source>
        <strain evidence="3">CCUG 62221</strain>
    </source>
</reference>
<organism evidence="2 3">
    <name type="scientific">Lutibacter holmesii</name>
    <dbReference type="NCBI Taxonomy" id="1137985"/>
    <lineage>
        <taxon>Bacteria</taxon>
        <taxon>Pseudomonadati</taxon>
        <taxon>Bacteroidota</taxon>
        <taxon>Flavobacteriia</taxon>
        <taxon>Flavobacteriales</taxon>
        <taxon>Flavobacteriaceae</taxon>
        <taxon>Lutibacter</taxon>
    </lineage>
</organism>
<evidence type="ECO:0000313" key="3">
    <source>
        <dbReference type="Proteomes" id="UP001597241"/>
    </source>
</evidence>